<keyword evidence="1" id="KW-0245">EGF-like domain</keyword>
<feature type="transmembrane region" description="Helical" evidence="2">
    <location>
        <begin position="350"/>
        <end position="368"/>
    </location>
</feature>
<evidence type="ECO:0000256" key="2">
    <source>
        <dbReference type="SAM" id="Phobius"/>
    </source>
</evidence>
<keyword evidence="4" id="KW-1185">Reference proteome</keyword>
<feature type="transmembrane region" description="Helical" evidence="2">
    <location>
        <begin position="441"/>
        <end position="460"/>
    </location>
</feature>
<dbReference type="PROSITE" id="PS00022">
    <property type="entry name" value="EGF_1"/>
    <property type="match status" value="1"/>
</dbReference>
<accession>A0A914WIY7</accession>
<dbReference type="PROSITE" id="PS50026">
    <property type="entry name" value="EGF_3"/>
    <property type="match status" value="1"/>
</dbReference>
<evidence type="ECO:0000259" key="3">
    <source>
        <dbReference type="PROSITE" id="PS50026"/>
    </source>
</evidence>
<keyword evidence="2" id="KW-0812">Transmembrane</keyword>
<organism evidence="4 5">
    <name type="scientific">Plectus sambesii</name>
    <dbReference type="NCBI Taxonomy" id="2011161"/>
    <lineage>
        <taxon>Eukaryota</taxon>
        <taxon>Metazoa</taxon>
        <taxon>Ecdysozoa</taxon>
        <taxon>Nematoda</taxon>
        <taxon>Chromadorea</taxon>
        <taxon>Plectida</taxon>
        <taxon>Plectina</taxon>
        <taxon>Plectoidea</taxon>
        <taxon>Plectidae</taxon>
        <taxon>Plectus</taxon>
    </lineage>
</organism>
<dbReference type="Proteomes" id="UP000887566">
    <property type="component" value="Unplaced"/>
</dbReference>
<sequence length="933" mass="107920">MPCLPGWTEHNNACFKLATSTAHLNASLVWVDTQFSKNYRWNHIATYIDLNTITYDNESDPSTLRMAESDYFSLRTDISAICVRPRFCDPLTCDTGLYARYGHKFIDFPESRNTTVFPIGSNTTLRCNADPNQPQTTIIKCQPPGFWIPNPESKDIFSCLPTPPTLPPSTSTTLFPADDTPWNPKYFASCIQCFQIGTSSCDLVDGYGWVCLCKEGWTNNACFNSPKFCPRKPCKNGGECKEYVDRAVCTCVGAWKGDTCERNSARFEFWNSEVKWNNILDTFGLLWLIIGALLAGVLALIPPESGNESQDPQSTYQRHRGAIIAIGASLMLMLRHPDILNIDRWIGCRMAYYLIHSFYCTAAWGMFWESMNFKNVINIEHFNTWSDRHGKYCWWFSNYFRLSSMYLLGFIPSFIISWAFSEDVLRPWTCVGTFDWYSKRLWINAINIQLVPCWLAVIFAESGSVSLRDLKHLNVKRMYIWEVFRTTQLGTHYYFVERDWPFVISLPVIHFFSWISVILSTDFQIIQLSLAGCMFNIIYGNLLFIQQLYCRPKIHSWFLKQMMLRLPTRWGPKFDHFTGLSREEVISNHRRSIEDPKYSPPTTQRLKEISLRGWIQKYLIVRCSTNLDVRDSLNAVRLWDVDGCYTNFSSPEMKKMWQQFAAARYADDNFDRNDANFQQKMREAMLIHPNHLADNPESCMAIVKHKTLEGCLEYGTKIKSPPVILKSQLYYYLSIYRSKMDEYNNRFQAKVQEAERKKAEKLTACLEAAHRLTMELHQLAAQPLSLEQLNVRMENCPPPEVDIPAYFFNTRRPYFIGPLTRIDQPGPAKQENFWQKTKAKAINVAYRGHQSLGYFNVLKLLLGIGQIRTPFERAILKLSNPALDDKNIQGDYQVEGKAHTKKQAIATAEERRLKLRGQERHTIKGLTPPSYIP</sequence>
<protein>
    <submittedName>
        <fullName evidence="5">EGF-like domain-containing protein</fullName>
    </submittedName>
</protein>
<name>A0A914WIY7_9BILA</name>
<evidence type="ECO:0000313" key="5">
    <source>
        <dbReference type="WBParaSite" id="PSAMB.scaffold429size51612.g5611.t1"/>
    </source>
</evidence>
<feature type="transmembrane region" description="Helical" evidence="2">
    <location>
        <begin position="500"/>
        <end position="519"/>
    </location>
</feature>
<feature type="transmembrane region" description="Helical" evidence="2">
    <location>
        <begin position="399"/>
        <end position="420"/>
    </location>
</feature>
<feature type="domain" description="EGF-like" evidence="3">
    <location>
        <begin position="225"/>
        <end position="261"/>
    </location>
</feature>
<feature type="transmembrane region" description="Helical" evidence="2">
    <location>
        <begin position="279"/>
        <end position="301"/>
    </location>
</feature>
<dbReference type="InterPro" id="IPR000742">
    <property type="entry name" value="EGF"/>
</dbReference>
<evidence type="ECO:0000256" key="1">
    <source>
        <dbReference type="PROSITE-ProRule" id="PRU00076"/>
    </source>
</evidence>
<dbReference type="CDD" id="cd00054">
    <property type="entry name" value="EGF_CA"/>
    <property type="match status" value="1"/>
</dbReference>
<keyword evidence="2" id="KW-1133">Transmembrane helix</keyword>
<reference evidence="5" key="1">
    <citation type="submission" date="2022-11" db="UniProtKB">
        <authorList>
            <consortium name="WormBaseParasite"/>
        </authorList>
    </citation>
    <scope>IDENTIFICATION</scope>
</reference>
<dbReference type="SUPFAM" id="SSF57196">
    <property type="entry name" value="EGF/Laminin"/>
    <property type="match status" value="1"/>
</dbReference>
<feature type="disulfide bond" evidence="1">
    <location>
        <begin position="251"/>
        <end position="260"/>
    </location>
</feature>
<dbReference type="AlphaFoldDB" id="A0A914WIY7"/>
<feature type="transmembrane region" description="Helical" evidence="2">
    <location>
        <begin position="526"/>
        <end position="545"/>
    </location>
</feature>
<keyword evidence="2" id="KW-0472">Membrane</keyword>
<proteinExistence type="predicted"/>
<dbReference type="WBParaSite" id="PSAMB.scaffold429size51612.g5611.t1">
    <property type="protein sequence ID" value="PSAMB.scaffold429size51612.g5611.t1"/>
    <property type="gene ID" value="PSAMB.scaffold429size51612.g5611"/>
</dbReference>
<comment type="caution">
    <text evidence="1">Lacks conserved residue(s) required for the propagation of feature annotation.</text>
</comment>
<keyword evidence="1" id="KW-1015">Disulfide bond</keyword>
<evidence type="ECO:0000313" key="4">
    <source>
        <dbReference type="Proteomes" id="UP000887566"/>
    </source>
</evidence>
<dbReference type="Gene3D" id="2.10.25.10">
    <property type="entry name" value="Laminin"/>
    <property type="match status" value="1"/>
</dbReference>